<dbReference type="InterPro" id="IPR010136">
    <property type="entry name" value="AGPR_type-2"/>
</dbReference>
<dbReference type="SUPFAM" id="SSF55347">
    <property type="entry name" value="Glyceraldehyde-3-phosphate dehydrogenase-like, C-terminal domain"/>
    <property type="match status" value="1"/>
</dbReference>
<sequence length="303" mass="32099">MTYKIFIDGEAGTTGLRIRDRLSARDDIELVQLDEAHRKDDGARRAAFAEADVAILCLPDDAARMAIPMAGETRLIDASTAHRIAPDWTYGMPELPGQRGRISNALRVANVGCYATGAIALLRPLIDAEIMRSDHATVLTGVSGYSGGGKASIAAHEAGEAPDFSLYALGQDHKHVPEIMTYGGLTRRPLFQPAVGNFAQGMVVQLHLHADLLTGGVPGHARIEAALRDFYAKDPFVSVVLGGDRLDPQALNGTNRMEIGVHGDGRGRVTLTATLDNLGKGASGTAVQNLNLMIGAEETAGLT</sequence>
<comment type="function">
    <text evidence="6">Catalyzes the NADPH-dependent reduction of N-acetyl-5-glutamyl phosphate to yield N-acetyl-L-glutamate 5-semialdehyde.</text>
</comment>
<keyword evidence="9" id="KW-1185">Reference proteome</keyword>
<dbReference type="UniPathway" id="UPA00068">
    <property type="reaction ID" value="UER00108"/>
</dbReference>
<dbReference type="Pfam" id="PF01118">
    <property type="entry name" value="Semialdhyde_dh"/>
    <property type="match status" value="1"/>
</dbReference>
<dbReference type="Gene3D" id="3.40.50.720">
    <property type="entry name" value="NAD(P)-binding Rossmann-like Domain"/>
    <property type="match status" value="1"/>
</dbReference>
<keyword evidence="3 6" id="KW-0028">Amino-acid biosynthesis</keyword>
<dbReference type="InterPro" id="IPR000534">
    <property type="entry name" value="Semialdehyde_DH_NAD-bd"/>
</dbReference>
<dbReference type="EMBL" id="CYPR01000043">
    <property type="protein sequence ID" value="CUH26480.1"/>
    <property type="molecule type" value="Genomic_DNA"/>
</dbReference>
<proteinExistence type="inferred from homology"/>
<accession>A0A0M7B6R5</accession>
<dbReference type="GO" id="GO:0003942">
    <property type="term" value="F:N-acetyl-gamma-glutamyl-phosphate reductase activity"/>
    <property type="evidence" value="ECO:0007669"/>
    <property type="project" value="UniProtKB-UniRule"/>
</dbReference>
<name>A0A0M7B6R5_9RHOB</name>
<feature type="domain" description="Semialdehyde dehydrogenase NAD-binding" evidence="7">
    <location>
        <begin position="4"/>
        <end position="103"/>
    </location>
</feature>
<dbReference type="InterPro" id="IPR050085">
    <property type="entry name" value="AGPR"/>
</dbReference>
<dbReference type="GO" id="GO:0051287">
    <property type="term" value="F:NAD binding"/>
    <property type="evidence" value="ECO:0007669"/>
    <property type="project" value="InterPro"/>
</dbReference>
<keyword evidence="1 6" id="KW-0963">Cytoplasm</keyword>
<dbReference type="EC" id="1.2.1.38" evidence="6"/>
<dbReference type="Pfam" id="PF22698">
    <property type="entry name" value="Semialdhyde_dhC_1"/>
    <property type="match status" value="1"/>
</dbReference>
<dbReference type="Proteomes" id="UP000049455">
    <property type="component" value="Unassembled WGS sequence"/>
</dbReference>
<comment type="subcellular location">
    <subcellularLocation>
        <location evidence="6">Cytoplasm</location>
    </subcellularLocation>
</comment>
<dbReference type="CDD" id="cd23935">
    <property type="entry name" value="AGPR_2_C"/>
    <property type="match status" value="1"/>
</dbReference>
<dbReference type="STRING" id="313367.JSE7799_00736"/>
<dbReference type="NCBIfam" id="TIGR01851">
    <property type="entry name" value="argC_other"/>
    <property type="match status" value="1"/>
</dbReference>
<dbReference type="RefSeq" id="WP_055662399.1">
    <property type="nucleotide sequence ID" value="NZ_CYPR01000043.1"/>
</dbReference>
<comment type="similarity">
    <text evidence="6">Belongs to the NAGSA dehydrogenase family. Type 2 subfamily.</text>
</comment>
<dbReference type="GO" id="GO:0005737">
    <property type="term" value="C:cytoplasm"/>
    <property type="evidence" value="ECO:0007669"/>
    <property type="project" value="UniProtKB-SubCell"/>
</dbReference>
<evidence type="ECO:0000313" key="8">
    <source>
        <dbReference type="EMBL" id="CUH26480.1"/>
    </source>
</evidence>
<evidence type="ECO:0000256" key="6">
    <source>
        <dbReference type="HAMAP-Rule" id="MF_01110"/>
    </source>
</evidence>
<dbReference type="AlphaFoldDB" id="A0A0M7B6R5"/>
<dbReference type="InterPro" id="IPR036291">
    <property type="entry name" value="NAD(P)-bd_dom_sf"/>
</dbReference>
<keyword evidence="2 6" id="KW-0055">Arginine biosynthesis</keyword>
<dbReference type="InterPro" id="IPR058924">
    <property type="entry name" value="AGPR_dimerisation_dom"/>
</dbReference>
<keyword evidence="4 6" id="KW-0521">NADP</keyword>
<dbReference type="SUPFAM" id="SSF51735">
    <property type="entry name" value="NAD(P)-binding Rossmann-fold domains"/>
    <property type="match status" value="1"/>
</dbReference>
<dbReference type="SMART" id="SM00859">
    <property type="entry name" value="Semialdhyde_dh"/>
    <property type="match status" value="1"/>
</dbReference>
<evidence type="ECO:0000256" key="3">
    <source>
        <dbReference type="ARBA" id="ARBA00022605"/>
    </source>
</evidence>
<evidence type="ECO:0000313" key="9">
    <source>
        <dbReference type="Proteomes" id="UP000049455"/>
    </source>
</evidence>
<evidence type="ECO:0000256" key="5">
    <source>
        <dbReference type="ARBA" id="ARBA00023002"/>
    </source>
</evidence>
<organism evidence="8 9">
    <name type="scientific">Jannaschia seosinensis</name>
    <dbReference type="NCBI Taxonomy" id="313367"/>
    <lineage>
        <taxon>Bacteria</taxon>
        <taxon>Pseudomonadati</taxon>
        <taxon>Pseudomonadota</taxon>
        <taxon>Alphaproteobacteria</taxon>
        <taxon>Rhodobacterales</taxon>
        <taxon>Roseobacteraceae</taxon>
        <taxon>Jannaschia</taxon>
    </lineage>
</organism>
<keyword evidence="5 6" id="KW-0560">Oxidoreductase</keyword>
<gene>
    <name evidence="6 8" type="primary">argC</name>
    <name evidence="8" type="ORF">JSE7799_00736</name>
</gene>
<evidence type="ECO:0000259" key="7">
    <source>
        <dbReference type="SMART" id="SM00859"/>
    </source>
</evidence>
<dbReference type="GO" id="GO:0006526">
    <property type="term" value="P:L-arginine biosynthetic process"/>
    <property type="evidence" value="ECO:0007669"/>
    <property type="project" value="UniProtKB-UniRule"/>
</dbReference>
<evidence type="ECO:0000256" key="4">
    <source>
        <dbReference type="ARBA" id="ARBA00022857"/>
    </source>
</evidence>
<dbReference type="PANTHER" id="PTHR32338:SF10">
    <property type="entry name" value="N-ACETYL-GAMMA-GLUTAMYL-PHOSPHATE REDUCTASE, CHLOROPLASTIC-RELATED"/>
    <property type="match status" value="1"/>
</dbReference>
<comment type="pathway">
    <text evidence="6">Amino-acid biosynthesis; L-arginine biosynthesis; N(2)-acetyl-L-ornithine from L-glutamate: step 3/4.</text>
</comment>
<dbReference type="OrthoDB" id="9801289at2"/>
<evidence type="ECO:0000256" key="2">
    <source>
        <dbReference type="ARBA" id="ARBA00022571"/>
    </source>
</evidence>
<dbReference type="Gene3D" id="3.30.360.10">
    <property type="entry name" value="Dihydrodipicolinate Reductase, domain 2"/>
    <property type="match status" value="1"/>
</dbReference>
<dbReference type="PANTHER" id="PTHR32338">
    <property type="entry name" value="N-ACETYL-GAMMA-GLUTAMYL-PHOSPHATE REDUCTASE, CHLOROPLASTIC-RELATED-RELATED"/>
    <property type="match status" value="1"/>
</dbReference>
<feature type="active site" evidence="6">
    <location>
        <position position="113"/>
    </location>
</feature>
<evidence type="ECO:0000256" key="1">
    <source>
        <dbReference type="ARBA" id="ARBA00022490"/>
    </source>
</evidence>
<reference evidence="8 9" key="1">
    <citation type="submission" date="2015-09" db="EMBL/GenBank/DDBJ databases">
        <authorList>
            <person name="Jackson K.R."/>
            <person name="Lunt B.L."/>
            <person name="Fisher J.N.B."/>
            <person name="Gardner A.V."/>
            <person name="Bailey M.E."/>
            <person name="Deus L.M."/>
            <person name="Earl A.S."/>
            <person name="Gibby P.D."/>
            <person name="Hartmann K.A."/>
            <person name="Liu J.E."/>
            <person name="Manci A.M."/>
            <person name="Nielsen D.A."/>
            <person name="Solomon M.B."/>
            <person name="Breakwell D.P."/>
            <person name="Burnett S.H."/>
            <person name="Grose J.H."/>
        </authorList>
    </citation>
    <scope>NUCLEOTIDE SEQUENCE [LARGE SCALE GENOMIC DNA]</scope>
    <source>
        <strain evidence="8 9">CECT 7799</strain>
    </source>
</reference>
<dbReference type="HAMAP" id="MF_01110">
    <property type="entry name" value="ArgC_type2"/>
    <property type="match status" value="1"/>
</dbReference>
<protein>
    <recommendedName>
        <fullName evidence="6">N-acetyl-gamma-glutamyl-phosphate reductase</fullName>
        <shortName evidence="6">AGPR</shortName>
        <ecNumber evidence="6">1.2.1.38</ecNumber>
    </recommendedName>
    <alternativeName>
        <fullName evidence="6">N-acetyl-glutamate semialdehyde dehydrogenase</fullName>
        <shortName evidence="6">NAGSA dehydrogenase</shortName>
    </alternativeName>
</protein>
<comment type="catalytic activity">
    <reaction evidence="6">
        <text>N-acetyl-L-glutamate 5-semialdehyde + phosphate + NADP(+) = N-acetyl-L-glutamyl 5-phosphate + NADPH + H(+)</text>
        <dbReference type="Rhea" id="RHEA:21588"/>
        <dbReference type="ChEBI" id="CHEBI:15378"/>
        <dbReference type="ChEBI" id="CHEBI:29123"/>
        <dbReference type="ChEBI" id="CHEBI:43474"/>
        <dbReference type="ChEBI" id="CHEBI:57783"/>
        <dbReference type="ChEBI" id="CHEBI:57936"/>
        <dbReference type="ChEBI" id="CHEBI:58349"/>
        <dbReference type="EC" id="1.2.1.38"/>
    </reaction>
</comment>